<dbReference type="AlphaFoldDB" id="G4Z8T2"/>
<dbReference type="EMBL" id="JH159153">
    <property type="protein sequence ID" value="EGZ19114.1"/>
    <property type="molecule type" value="Genomic_DNA"/>
</dbReference>
<sequence>MIRPRSGELIRCHRADRSRRGDDRDQEVPKIVDETEDLEDEEGAANVNLIDDFVVNARKTTLSMTKLEKLVTPKVALKDPKQRLIRELYEGKVAVRKFAQVLKANPNRETNRKLLRLYKWFCEFRISRAKAVRFAPVAVEASA</sequence>
<proteinExistence type="predicted"/>
<keyword evidence="2" id="KW-1185">Reference proteome</keyword>
<organism evidence="1 2">
    <name type="scientific">Phytophthora sojae (strain P6497)</name>
    <name type="common">Soybean stem and root rot agent</name>
    <name type="synonym">Phytophthora megasperma f. sp. glycines</name>
    <dbReference type="NCBI Taxonomy" id="1094619"/>
    <lineage>
        <taxon>Eukaryota</taxon>
        <taxon>Sar</taxon>
        <taxon>Stramenopiles</taxon>
        <taxon>Oomycota</taxon>
        <taxon>Peronosporomycetes</taxon>
        <taxon>Peronosporales</taxon>
        <taxon>Peronosporaceae</taxon>
        <taxon>Phytophthora</taxon>
    </lineage>
</organism>
<accession>G4Z8T2</accession>
<dbReference type="RefSeq" id="XP_009521831.1">
    <property type="nucleotide sequence ID" value="XM_009523536.1"/>
</dbReference>
<dbReference type="KEGG" id="psoj:PHYSODRAFT_297781"/>
<gene>
    <name evidence="1" type="ORF">PHYSODRAFT_297781</name>
</gene>
<dbReference type="Proteomes" id="UP000002640">
    <property type="component" value="Unassembled WGS sequence"/>
</dbReference>
<evidence type="ECO:0000313" key="2">
    <source>
        <dbReference type="Proteomes" id="UP000002640"/>
    </source>
</evidence>
<name>G4Z8T2_PHYSP</name>
<dbReference type="InParanoid" id="G4Z8T2"/>
<dbReference type="GeneID" id="20641531"/>
<protein>
    <recommendedName>
        <fullName evidence="3">RxLR effector protein</fullName>
    </recommendedName>
</protein>
<evidence type="ECO:0008006" key="3">
    <source>
        <dbReference type="Google" id="ProtNLM"/>
    </source>
</evidence>
<reference evidence="1 2" key="1">
    <citation type="journal article" date="2006" name="Science">
        <title>Phytophthora genome sequences uncover evolutionary origins and mechanisms of pathogenesis.</title>
        <authorList>
            <person name="Tyler B.M."/>
            <person name="Tripathy S."/>
            <person name="Zhang X."/>
            <person name="Dehal P."/>
            <person name="Jiang R.H."/>
            <person name="Aerts A."/>
            <person name="Arredondo F.D."/>
            <person name="Baxter L."/>
            <person name="Bensasson D."/>
            <person name="Beynon J.L."/>
            <person name="Chapman J."/>
            <person name="Damasceno C.M."/>
            <person name="Dorrance A.E."/>
            <person name="Dou D."/>
            <person name="Dickerman A.W."/>
            <person name="Dubchak I.L."/>
            <person name="Garbelotto M."/>
            <person name="Gijzen M."/>
            <person name="Gordon S.G."/>
            <person name="Govers F."/>
            <person name="Grunwald N.J."/>
            <person name="Huang W."/>
            <person name="Ivors K.L."/>
            <person name="Jones R.W."/>
            <person name="Kamoun S."/>
            <person name="Krampis K."/>
            <person name="Lamour K.H."/>
            <person name="Lee M.K."/>
            <person name="McDonald W.H."/>
            <person name="Medina M."/>
            <person name="Meijer H.J."/>
            <person name="Nordberg E.K."/>
            <person name="Maclean D.J."/>
            <person name="Ospina-Giraldo M.D."/>
            <person name="Morris P.F."/>
            <person name="Phuntumart V."/>
            <person name="Putnam N.H."/>
            <person name="Rash S."/>
            <person name="Rose J.K."/>
            <person name="Sakihama Y."/>
            <person name="Salamov A.A."/>
            <person name="Savidor A."/>
            <person name="Scheuring C.F."/>
            <person name="Smith B.M."/>
            <person name="Sobral B.W."/>
            <person name="Terry A."/>
            <person name="Torto-Alalibo T.A."/>
            <person name="Win J."/>
            <person name="Xu Z."/>
            <person name="Zhang H."/>
            <person name="Grigoriev I.V."/>
            <person name="Rokhsar D.S."/>
            <person name="Boore J.L."/>
        </authorList>
    </citation>
    <scope>NUCLEOTIDE SEQUENCE [LARGE SCALE GENOMIC DNA]</scope>
    <source>
        <strain evidence="1 2">P6497</strain>
    </source>
</reference>
<evidence type="ECO:0000313" key="1">
    <source>
        <dbReference type="EMBL" id="EGZ19114.1"/>
    </source>
</evidence>